<evidence type="ECO:0000259" key="13">
    <source>
        <dbReference type="PROSITE" id="PS50885"/>
    </source>
</evidence>
<comment type="caution">
    <text evidence="14">The sequence shown here is derived from an EMBL/GenBank/DDBJ whole genome shotgun (WGS) entry which is preliminary data.</text>
</comment>
<gene>
    <name evidence="14" type="ORF">EDD28_2158</name>
</gene>
<dbReference type="AlphaFoldDB" id="A0A3N2DD14"/>
<evidence type="ECO:0000256" key="2">
    <source>
        <dbReference type="ARBA" id="ARBA00004236"/>
    </source>
</evidence>
<dbReference type="InterPro" id="IPR004358">
    <property type="entry name" value="Sig_transdc_His_kin-like_C"/>
</dbReference>
<dbReference type="PROSITE" id="PS50109">
    <property type="entry name" value="HIS_KIN"/>
    <property type="match status" value="1"/>
</dbReference>
<feature type="domain" description="HAMP" evidence="13">
    <location>
        <begin position="122"/>
        <end position="175"/>
    </location>
</feature>
<feature type="transmembrane region" description="Helical" evidence="11">
    <location>
        <begin position="20"/>
        <end position="44"/>
    </location>
</feature>
<dbReference type="SMART" id="SM00304">
    <property type="entry name" value="HAMP"/>
    <property type="match status" value="1"/>
</dbReference>
<organism evidence="14 15">
    <name type="scientific">Salana multivorans</name>
    <dbReference type="NCBI Taxonomy" id="120377"/>
    <lineage>
        <taxon>Bacteria</taxon>
        <taxon>Bacillati</taxon>
        <taxon>Actinomycetota</taxon>
        <taxon>Actinomycetes</taxon>
        <taxon>Micrococcales</taxon>
        <taxon>Beutenbergiaceae</taxon>
        <taxon>Salana</taxon>
    </lineage>
</organism>
<dbReference type="SUPFAM" id="SSF47384">
    <property type="entry name" value="Homodimeric domain of signal transducing histidine kinase"/>
    <property type="match status" value="1"/>
</dbReference>
<evidence type="ECO:0000259" key="12">
    <source>
        <dbReference type="PROSITE" id="PS50109"/>
    </source>
</evidence>
<dbReference type="SUPFAM" id="SSF55874">
    <property type="entry name" value="ATPase domain of HSP90 chaperone/DNA topoisomerase II/histidine kinase"/>
    <property type="match status" value="1"/>
</dbReference>
<dbReference type="EMBL" id="RKHQ01000001">
    <property type="protein sequence ID" value="ROR97558.1"/>
    <property type="molecule type" value="Genomic_DNA"/>
</dbReference>
<dbReference type="Gene3D" id="6.10.340.10">
    <property type="match status" value="1"/>
</dbReference>
<feature type="transmembrane region" description="Helical" evidence="11">
    <location>
        <begin position="97"/>
        <end position="119"/>
    </location>
</feature>
<dbReference type="Gene3D" id="1.10.287.130">
    <property type="match status" value="1"/>
</dbReference>
<keyword evidence="7 14" id="KW-0418">Kinase</keyword>
<dbReference type="GO" id="GO:0005886">
    <property type="term" value="C:plasma membrane"/>
    <property type="evidence" value="ECO:0007669"/>
    <property type="project" value="UniProtKB-SubCell"/>
</dbReference>
<sequence>MSAASWPRRHRLTVRARLALSHVVLLVAASAVVLTALGVVVTLLPTYGFAATTQTATGSPPQAPAGATPADVVEVVDVGLLSPALLSIGSREELVRVVLWASAAALVLIVGAGGWVSWVSAGRLTRPLQQVNEAATRAAHGDLRHRIDIPGPRDELTDLADTMNEMLGRLDDQLTAHRRFAANASHELRTPLASTRAMLDVALSGTTEPDPDLLVHLRATNERSIATVESLMDLAEIEHADPPRDPVDLAGLVLDVVGDCQAEAAAREVHLVPRLGEAPTRGDAVLLRQLAANLVQNAIRHNVPGGSVVITTGTWVNARTGSESFVQVVNGGRTVPPDDLARLADPFFRVAGRTSTPASRGRGLGLAIVEAIVRRHGGRLTLTAPGEGGLVVTVALAND</sequence>
<dbReference type="PRINTS" id="PR00344">
    <property type="entry name" value="BCTRLSENSOR"/>
</dbReference>
<evidence type="ECO:0000256" key="7">
    <source>
        <dbReference type="ARBA" id="ARBA00022777"/>
    </source>
</evidence>
<keyword evidence="9" id="KW-0902">Two-component regulatory system</keyword>
<dbReference type="CDD" id="cd00075">
    <property type="entry name" value="HATPase"/>
    <property type="match status" value="1"/>
</dbReference>
<keyword evidence="6 11" id="KW-0812">Transmembrane</keyword>
<dbReference type="InterPro" id="IPR005467">
    <property type="entry name" value="His_kinase_dom"/>
</dbReference>
<dbReference type="Pfam" id="PF00672">
    <property type="entry name" value="HAMP"/>
    <property type="match status" value="1"/>
</dbReference>
<reference evidence="14 15" key="1">
    <citation type="submission" date="2018-11" db="EMBL/GenBank/DDBJ databases">
        <title>Sequencing the genomes of 1000 actinobacteria strains.</title>
        <authorList>
            <person name="Klenk H.-P."/>
        </authorList>
    </citation>
    <scope>NUCLEOTIDE SEQUENCE [LARGE SCALE GENOMIC DNA]</scope>
    <source>
        <strain evidence="14 15">DSM 13521</strain>
    </source>
</reference>
<comment type="catalytic activity">
    <reaction evidence="1">
        <text>ATP + protein L-histidine = ADP + protein N-phospho-L-histidine.</text>
        <dbReference type="EC" id="2.7.13.3"/>
    </reaction>
</comment>
<evidence type="ECO:0000256" key="1">
    <source>
        <dbReference type="ARBA" id="ARBA00000085"/>
    </source>
</evidence>
<dbReference type="PANTHER" id="PTHR45436:SF5">
    <property type="entry name" value="SENSOR HISTIDINE KINASE TRCS"/>
    <property type="match status" value="1"/>
</dbReference>
<evidence type="ECO:0000313" key="14">
    <source>
        <dbReference type="EMBL" id="ROR97558.1"/>
    </source>
</evidence>
<dbReference type="CDD" id="cd00082">
    <property type="entry name" value="HisKA"/>
    <property type="match status" value="1"/>
</dbReference>
<proteinExistence type="predicted"/>
<dbReference type="CDD" id="cd06225">
    <property type="entry name" value="HAMP"/>
    <property type="match status" value="1"/>
</dbReference>
<evidence type="ECO:0000256" key="11">
    <source>
        <dbReference type="SAM" id="Phobius"/>
    </source>
</evidence>
<evidence type="ECO:0000256" key="5">
    <source>
        <dbReference type="ARBA" id="ARBA00022679"/>
    </source>
</evidence>
<dbReference type="GO" id="GO:0000155">
    <property type="term" value="F:phosphorelay sensor kinase activity"/>
    <property type="evidence" value="ECO:0007669"/>
    <property type="project" value="InterPro"/>
</dbReference>
<keyword evidence="15" id="KW-1185">Reference proteome</keyword>
<evidence type="ECO:0000256" key="6">
    <source>
        <dbReference type="ARBA" id="ARBA00022692"/>
    </source>
</evidence>
<keyword evidence="4" id="KW-0597">Phosphoprotein</keyword>
<evidence type="ECO:0000256" key="8">
    <source>
        <dbReference type="ARBA" id="ARBA00022989"/>
    </source>
</evidence>
<dbReference type="InterPro" id="IPR003660">
    <property type="entry name" value="HAMP_dom"/>
</dbReference>
<dbReference type="InterPro" id="IPR003661">
    <property type="entry name" value="HisK_dim/P_dom"/>
</dbReference>
<evidence type="ECO:0000256" key="4">
    <source>
        <dbReference type="ARBA" id="ARBA00022553"/>
    </source>
</evidence>
<dbReference type="Pfam" id="PF00512">
    <property type="entry name" value="HisKA"/>
    <property type="match status" value="1"/>
</dbReference>
<dbReference type="PROSITE" id="PS50885">
    <property type="entry name" value="HAMP"/>
    <property type="match status" value="1"/>
</dbReference>
<dbReference type="PANTHER" id="PTHR45436">
    <property type="entry name" value="SENSOR HISTIDINE KINASE YKOH"/>
    <property type="match status" value="1"/>
</dbReference>
<keyword evidence="10 11" id="KW-0472">Membrane</keyword>
<dbReference type="EC" id="2.7.13.3" evidence="3"/>
<evidence type="ECO:0000256" key="10">
    <source>
        <dbReference type="ARBA" id="ARBA00023136"/>
    </source>
</evidence>
<dbReference type="Gene3D" id="3.30.565.10">
    <property type="entry name" value="Histidine kinase-like ATPase, C-terminal domain"/>
    <property type="match status" value="1"/>
</dbReference>
<dbReference type="Proteomes" id="UP000275356">
    <property type="component" value="Unassembled WGS sequence"/>
</dbReference>
<dbReference type="OrthoDB" id="9786919at2"/>
<evidence type="ECO:0000313" key="15">
    <source>
        <dbReference type="Proteomes" id="UP000275356"/>
    </source>
</evidence>
<protein>
    <recommendedName>
        <fullName evidence="3">histidine kinase</fullName>
        <ecNumber evidence="3">2.7.13.3</ecNumber>
    </recommendedName>
</protein>
<comment type="subcellular location">
    <subcellularLocation>
        <location evidence="2">Cell membrane</location>
    </subcellularLocation>
</comment>
<dbReference type="Pfam" id="PF02518">
    <property type="entry name" value="HATPase_c"/>
    <property type="match status" value="1"/>
</dbReference>
<dbReference type="InterPro" id="IPR036097">
    <property type="entry name" value="HisK_dim/P_sf"/>
</dbReference>
<evidence type="ECO:0000256" key="9">
    <source>
        <dbReference type="ARBA" id="ARBA00023012"/>
    </source>
</evidence>
<keyword evidence="5" id="KW-0808">Transferase</keyword>
<feature type="domain" description="Histidine kinase" evidence="12">
    <location>
        <begin position="183"/>
        <end position="399"/>
    </location>
</feature>
<dbReference type="SUPFAM" id="SSF158472">
    <property type="entry name" value="HAMP domain-like"/>
    <property type="match status" value="1"/>
</dbReference>
<evidence type="ECO:0000256" key="3">
    <source>
        <dbReference type="ARBA" id="ARBA00012438"/>
    </source>
</evidence>
<dbReference type="SMART" id="SM00387">
    <property type="entry name" value="HATPase_c"/>
    <property type="match status" value="1"/>
</dbReference>
<dbReference type="InterPro" id="IPR003594">
    <property type="entry name" value="HATPase_dom"/>
</dbReference>
<name>A0A3N2DD14_9MICO</name>
<keyword evidence="8 11" id="KW-1133">Transmembrane helix</keyword>
<accession>A0A3N2DD14</accession>
<dbReference type="InterPro" id="IPR050428">
    <property type="entry name" value="TCS_sensor_his_kinase"/>
</dbReference>
<dbReference type="SMART" id="SM00388">
    <property type="entry name" value="HisKA"/>
    <property type="match status" value="1"/>
</dbReference>
<dbReference type="InterPro" id="IPR036890">
    <property type="entry name" value="HATPase_C_sf"/>
</dbReference>
<dbReference type="RefSeq" id="WP_123739588.1">
    <property type="nucleotide sequence ID" value="NZ_CALFQU010000006.1"/>
</dbReference>